<accession>V4RTN1</accession>
<dbReference type="OrthoDB" id="9811084at2"/>
<dbReference type="GO" id="GO:0000976">
    <property type="term" value="F:transcription cis-regulatory region binding"/>
    <property type="evidence" value="ECO:0007669"/>
    <property type="project" value="TreeGrafter"/>
</dbReference>
<gene>
    <name evidence="6" type="ORF">ABENE_00080</name>
</gene>
<dbReference type="EMBL" id="AWGB01000001">
    <property type="protein sequence ID" value="ESQ94523.1"/>
    <property type="molecule type" value="Genomic_DNA"/>
</dbReference>
<keyword evidence="1" id="KW-0805">Transcription regulation</keyword>
<dbReference type="InterPro" id="IPR001647">
    <property type="entry name" value="HTH_TetR"/>
</dbReference>
<name>V4RTN1_9CAUL</name>
<evidence type="ECO:0000313" key="6">
    <source>
        <dbReference type="EMBL" id="ESQ94523.1"/>
    </source>
</evidence>
<dbReference type="PATRIC" id="fig|1121022.4.peg.16"/>
<dbReference type="PRINTS" id="PR00455">
    <property type="entry name" value="HTHTETR"/>
</dbReference>
<dbReference type="PANTHER" id="PTHR30055">
    <property type="entry name" value="HTH-TYPE TRANSCRIPTIONAL REGULATOR RUTR"/>
    <property type="match status" value="1"/>
</dbReference>
<evidence type="ECO:0000256" key="3">
    <source>
        <dbReference type="ARBA" id="ARBA00023163"/>
    </source>
</evidence>
<dbReference type="Gene3D" id="1.10.357.10">
    <property type="entry name" value="Tetracycline Repressor, domain 2"/>
    <property type="match status" value="1"/>
</dbReference>
<evidence type="ECO:0000259" key="5">
    <source>
        <dbReference type="PROSITE" id="PS50977"/>
    </source>
</evidence>
<dbReference type="Proteomes" id="UP000017837">
    <property type="component" value="Unassembled WGS sequence"/>
</dbReference>
<dbReference type="PROSITE" id="PS50977">
    <property type="entry name" value="HTH_TETR_2"/>
    <property type="match status" value="1"/>
</dbReference>
<feature type="DNA-binding region" description="H-T-H motif" evidence="4">
    <location>
        <begin position="35"/>
        <end position="54"/>
    </location>
</feature>
<dbReference type="Pfam" id="PF00440">
    <property type="entry name" value="TetR_N"/>
    <property type="match status" value="1"/>
</dbReference>
<sequence>MSALYVLDRRQDRTRKAIRNAFIELIFEKDFQSVSMAAVADRANIGRSTLYEHFRTKNDLLRDNLTTPMSALASIVGSRDVPAHLCGWLRHFREKQALGRVLFFLPTRDTVLSVLTGLIERRLAEVAAQPSCLPLNLVAAQIAAAQFAMLTPWILGQVALPVTALATALHRSTKALTDTITGHPGNS</sequence>
<dbReference type="AlphaFoldDB" id="V4RTN1"/>
<dbReference type="GO" id="GO:0003700">
    <property type="term" value="F:DNA-binding transcription factor activity"/>
    <property type="evidence" value="ECO:0007669"/>
    <property type="project" value="TreeGrafter"/>
</dbReference>
<keyword evidence="7" id="KW-1185">Reference proteome</keyword>
<comment type="caution">
    <text evidence="6">The sequence shown here is derived from an EMBL/GenBank/DDBJ whole genome shotgun (WGS) entry which is preliminary data.</text>
</comment>
<evidence type="ECO:0000256" key="1">
    <source>
        <dbReference type="ARBA" id="ARBA00023015"/>
    </source>
</evidence>
<dbReference type="PANTHER" id="PTHR30055:SF234">
    <property type="entry name" value="HTH-TYPE TRANSCRIPTIONAL REGULATOR BETI"/>
    <property type="match status" value="1"/>
</dbReference>
<evidence type="ECO:0000256" key="4">
    <source>
        <dbReference type="PROSITE-ProRule" id="PRU00335"/>
    </source>
</evidence>
<proteinExistence type="predicted"/>
<reference evidence="6 7" key="1">
    <citation type="journal article" date="2014" name="Nature">
        <title>Sequential evolution of bacterial morphology by co-option of a developmental regulator.</title>
        <authorList>
            <person name="Jiang C."/>
            <person name="Brown P.J."/>
            <person name="Ducret A."/>
            <person name="Brun Y.V."/>
        </authorList>
    </citation>
    <scope>NUCLEOTIDE SEQUENCE [LARGE SCALE GENOMIC DNA]</scope>
    <source>
        <strain evidence="6 7">DSM 16100</strain>
    </source>
</reference>
<keyword evidence="3" id="KW-0804">Transcription</keyword>
<keyword evidence="2 4" id="KW-0238">DNA-binding</keyword>
<evidence type="ECO:0000313" key="7">
    <source>
        <dbReference type="Proteomes" id="UP000017837"/>
    </source>
</evidence>
<organism evidence="6 7">
    <name type="scientific">Asticcacaulis benevestitus DSM 16100 = ATCC BAA-896</name>
    <dbReference type="NCBI Taxonomy" id="1121022"/>
    <lineage>
        <taxon>Bacteria</taxon>
        <taxon>Pseudomonadati</taxon>
        <taxon>Pseudomonadota</taxon>
        <taxon>Alphaproteobacteria</taxon>
        <taxon>Caulobacterales</taxon>
        <taxon>Caulobacteraceae</taxon>
        <taxon>Asticcacaulis</taxon>
    </lineage>
</organism>
<dbReference type="SUPFAM" id="SSF46689">
    <property type="entry name" value="Homeodomain-like"/>
    <property type="match status" value="1"/>
</dbReference>
<dbReference type="InterPro" id="IPR009057">
    <property type="entry name" value="Homeodomain-like_sf"/>
</dbReference>
<protein>
    <recommendedName>
        <fullName evidence="5">HTH tetR-type domain-containing protein</fullName>
    </recommendedName>
</protein>
<dbReference type="eggNOG" id="COG1309">
    <property type="taxonomic scope" value="Bacteria"/>
</dbReference>
<feature type="domain" description="HTH tetR-type" evidence="5">
    <location>
        <begin position="12"/>
        <end position="72"/>
    </location>
</feature>
<dbReference type="InterPro" id="IPR050109">
    <property type="entry name" value="HTH-type_TetR-like_transc_reg"/>
</dbReference>
<dbReference type="RefSeq" id="WP_018081258.1">
    <property type="nucleotide sequence ID" value="NZ_AQWM01000004.1"/>
</dbReference>
<evidence type="ECO:0000256" key="2">
    <source>
        <dbReference type="ARBA" id="ARBA00023125"/>
    </source>
</evidence>